<keyword evidence="14" id="KW-0456">Lyase</keyword>
<dbReference type="SUPFAM" id="SSF47802">
    <property type="entry name" value="DNA polymerase beta, N-terminal domain-like"/>
    <property type="match status" value="1"/>
</dbReference>
<dbReference type="GO" id="GO:0005634">
    <property type="term" value="C:nucleus"/>
    <property type="evidence" value="ECO:0007669"/>
    <property type="project" value="UniProtKB-SubCell"/>
</dbReference>
<evidence type="ECO:0000256" key="16">
    <source>
        <dbReference type="ARBA" id="ARBA00049244"/>
    </source>
</evidence>
<dbReference type="GO" id="GO:0003887">
    <property type="term" value="F:DNA-directed DNA polymerase activity"/>
    <property type="evidence" value="ECO:0007669"/>
    <property type="project" value="UniProtKB-KW"/>
</dbReference>
<feature type="compositionally biased region" description="Polar residues" evidence="18">
    <location>
        <begin position="97"/>
        <end position="107"/>
    </location>
</feature>
<proteinExistence type="inferred from homology"/>
<dbReference type="InterPro" id="IPR037160">
    <property type="entry name" value="DNA_Pol_thumb_sf"/>
</dbReference>
<comment type="catalytic activity">
    <reaction evidence="16">
        <text>DNA(n) + a 2'-deoxyribonucleoside 5'-triphosphate = DNA(n+1) + diphosphate</text>
        <dbReference type="Rhea" id="RHEA:22508"/>
        <dbReference type="Rhea" id="RHEA-COMP:17339"/>
        <dbReference type="Rhea" id="RHEA-COMP:17340"/>
        <dbReference type="ChEBI" id="CHEBI:33019"/>
        <dbReference type="ChEBI" id="CHEBI:61560"/>
        <dbReference type="ChEBI" id="CHEBI:173112"/>
        <dbReference type="EC" id="2.7.7.7"/>
    </reaction>
</comment>
<dbReference type="Gene3D" id="1.10.150.110">
    <property type="entry name" value="DNA polymerase beta, N-terminal domain-like"/>
    <property type="match status" value="1"/>
</dbReference>
<dbReference type="InterPro" id="IPR018944">
    <property type="entry name" value="DNA_pol_lambd_fingers_domain"/>
</dbReference>
<feature type="compositionally biased region" description="Polar residues" evidence="18">
    <location>
        <begin position="310"/>
        <end position="329"/>
    </location>
</feature>
<dbReference type="InterPro" id="IPR010996">
    <property type="entry name" value="HHH_MUS81"/>
</dbReference>
<dbReference type="EMBL" id="JEMN01001247">
    <property type="protein sequence ID" value="KXH42720.1"/>
    <property type="molecule type" value="Genomic_DNA"/>
</dbReference>
<dbReference type="Gene3D" id="3.40.50.10190">
    <property type="entry name" value="BRCT domain"/>
    <property type="match status" value="1"/>
</dbReference>
<dbReference type="Gene3D" id="1.10.150.20">
    <property type="entry name" value="5' to 3' exonuclease, C-terminal subdomain"/>
    <property type="match status" value="1"/>
</dbReference>
<dbReference type="PRINTS" id="PR00870">
    <property type="entry name" value="DNAPOLXBETA"/>
</dbReference>
<keyword evidence="21" id="KW-1185">Reference proteome</keyword>
<feature type="compositionally biased region" description="Pro residues" evidence="18">
    <location>
        <begin position="66"/>
        <end position="83"/>
    </location>
</feature>
<feature type="compositionally biased region" description="Acidic residues" evidence="18">
    <location>
        <begin position="27"/>
        <end position="36"/>
    </location>
</feature>
<comment type="caution">
    <text evidence="20">The sequence shown here is derived from an EMBL/GenBank/DDBJ whole genome shotgun (WGS) entry which is preliminary data.</text>
</comment>
<evidence type="ECO:0000256" key="7">
    <source>
        <dbReference type="ARBA" id="ARBA00022679"/>
    </source>
</evidence>
<dbReference type="SUPFAM" id="SSF81301">
    <property type="entry name" value="Nucleotidyltransferase"/>
    <property type="match status" value="1"/>
</dbReference>
<evidence type="ECO:0000256" key="14">
    <source>
        <dbReference type="ARBA" id="ARBA00023239"/>
    </source>
</evidence>
<evidence type="ECO:0000256" key="9">
    <source>
        <dbReference type="ARBA" id="ARBA00022705"/>
    </source>
</evidence>
<dbReference type="PRINTS" id="PR00869">
    <property type="entry name" value="DNAPOLX"/>
</dbReference>
<evidence type="ECO:0000256" key="10">
    <source>
        <dbReference type="ARBA" id="ARBA00022723"/>
    </source>
</evidence>
<dbReference type="Pfam" id="PF10391">
    <property type="entry name" value="DNA_pol_lambd_f"/>
    <property type="match status" value="1"/>
</dbReference>
<dbReference type="InterPro" id="IPR043519">
    <property type="entry name" value="NT_sf"/>
</dbReference>
<keyword evidence="6" id="KW-0237">DNA synthesis</keyword>
<dbReference type="PANTHER" id="PTHR11276:SF28">
    <property type="entry name" value="DNA POLYMERASE LAMBDA"/>
    <property type="match status" value="1"/>
</dbReference>
<comment type="similarity">
    <text evidence="3">Belongs to the DNA polymerase type-X family.</text>
</comment>
<dbReference type="InterPro" id="IPR029398">
    <property type="entry name" value="PolB_thumb"/>
</dbReference>
<dbReference type="SUPFAM" id="SSF81585">
    <property type="entry name" value="PsbU/PolX domain-like"/>
    <property type="match status" value="1"/>
</dbReference>
<dbReference type="InterPro" id="IPR036420">
    <property type="entry name" value="BRCT_dom_sf"/>
</dbReference>
<name>A0A135T3K6_9PEZI</name>
<dbReference type="Pfam" id="PF14716">
    <property type="entry name" value="HHH_8"/>
    <property type="match status" value="1"/>
</dbReference>
<comment type="subcellular location">
    <subcellularLocation>
        <location evidence="2">Nucleus</location>
    </subcellularLocation>
</comment>
<feature type="compositionally biased region" description="Polar residues" evidence="18">
    <location>
        <begin position="354"/>
        <end position="374"/>
    </location>
</feature>
<dbReference type="GO" id="GO:0046872">
    <property type="term" value="F:metal ion binding"/>
    <property type="evidence" value="ECO:0007669"/>
    <property type="project" value="UniProtKB-KW"/>
</dbReference>
<organism evidence="20 21">
    <name type="scientific">Colletotrichum nymphaeae SA-01</name>
    <dbReference type="NCBI Taxonomy" id="1460502"/>
    <lineage>
        <taxon>Eukaryota</taxon>
        <taxon>Fungi</taxon>
        <taxon>Dikarya</taxon>
        <taxon>Ascomycota</taxon>
        <taxon>Pezizomycotina</taxon>
        <taxon>Sordariomycetes</taxon>
        <taxon>Hypocreomycetidae</taxon>
        <taxon>Glomerellales</taxon>
        <taxon>Glomerellaceae</taxon>
        <taxon>Colletotrichum</taxon>
        <taxon>Colletotrichum acutatum species complex</taxon>
    </lineage>
</organism>
<feature type="region of interest" description="Disordered" evidence="18">
    <location>
        <begin position="434"/>
        <end position="478"/>
    </location>
</feature>
<evidence type="ECO:0000256" key="8">
    <source>
        <dbReference type="ARBA" id="ARBA00022695"/>
    </source>
</evidence>
<evidence type="ECO:0000256" key="15">
    <source>
        <dbReference type="ARBA" id="ARBA00023242"/>
    </source>
</evidence>
<evidence type="ECO:0000256" key="13">
    <source>
        <dbReference type="ARBA" id="ARBA00023204"/>
    </source>
</evidence>
<sequence length="836" mass="94414">MADANTSFRDKARFFRQLESIGRQSEDGEDDDDDFHEAEQRTRQQLKVFQAAAQLRQPLRERPQPELQPPLLPPPPPPPPPPRQQEEQQPQRRVSTRRISSAPTSAPLTELKRKEVIERTPLAEIKGPGRKEAPTEDLSFVEDTPIPETLARPPLQPLASLTRSATTPLPLTRHVLPHRVDNSPSIAAMKKRKREPPIKVLPEAQQIFRGLRFHFIPNDDIAPARKIRIRKAQEFGAQWTRSLDNATHVIVDRRLDWKSIQNVLSSASEGPSYTVLNEDFPLDCIRFKTLLNAKQKQYQVSGCPKPPLSPTSGEPKTSPQTVQPSTGTTARDLPLKKRQTNPQKWDYVPPPSTPSRSQESSGRTSGNATDTAETSVLRDITETVQSTATREAAFQQAAGSYEDVPATVEKSTSTSEDELEHVISQLQQFRDLPLEHDDDDDDASATSPQLHEEVSGSEGSDDERQRKKRAVARTRGRKEMTWEDKFTCHKGGTLGSDQHNPNSRTIEILQQMCSYYERINDTWRPIAYRKAITQLKRQPAKISTAEEAIRLPGVGQRLADKIEEIVTTNRLKRLENAESDPMDEVLQTFLKIYGVGSTQASHFIAQGFRTLDDLKQKAKLTVNQRIGIDHYEDLNTRIPRPEMKWLSAVVRSEAAKLDPTVQIIVGGSYRRGAQSSGDIDFIVTKKGTVASSELIPFLRDLIGALEAQRFLVARLAGSRDNDGSKWHGCCVLPKIEGFNDREYRKVWRRVDFLVVPEAEIGAALIYFTGNDIFNRSIRLLASKKGMRLNQRGLYKNVMRGPGRARLTEGELVEGQDEKKIFDILGVKWREPHERWC</sequence>
<dbReference type="Pfam" id="PF14791">
    <property type="entry name" value="DNA_pol_B_thumb"/>
    <property type="match status" value="1"/>
</dbReference>
<evidence type="ECO:0000256" key="18">
    <source>
        <dbReference type="SAM" id="MobiDB-lite"/>
    </source>
</evidence>
<feature type="region of interest" description="Disordered" evidence="18">
    <location>
        <begin position="397"/>
        <end position="419"/>
    </location>
</feature>
<dbReference type="FunFam" id="1.10.150.20:FF:000010">
    <property type="entry name" value="DNA polymerase lambda"/>
    <property type="match status" value="1"/>
</dbReference>
<dbReference type="Gene3D" id="3.30.210.10">
    <property type="entry name" value="DNA polymerase, thumb domain"/>
    <property type="match status" value="1"/>
</dbReference>
<dbReference type="FunFam" id="3.30.210.10:FF:000001">
    <property type="entry name" value="DNA polymerase lambda"/>
    <property type="match status" value="1"/>
</dbReference>
<dbReference type="InterPro" id="IPR028207">
    <property type="entry name" value="DNA_pol_B_palm_palm"/>
</dbReference>
<feature type="region of interest" description="Disordered" evidence="18">
    <location>
        <begin position="298"/>
        <end position="376"/>
    </location>
</feature>
<keyword evidence="8" id="KW-0548">Nucleotidyltransferase</keyword>
<reference evidence="20 21" key="1">
    <citation type="submission" date="2014-02" db="EMBL/GenBank/DDBJ databases">
        <title>The genome sequence of Colletotrichum nymphaeae SA-01.</title>
        <authorList>
            <person name="Baroncelli R."/>
            <person name="Thon M.R."/>
        </authorList>
    </citation>
    <scope>NUCLEOTIDE SEQUENCE [LARGE SCALE GENOMIC DNA]</scope>
    <source>
        <strain evidence="20 21">SA-01</strain>
    </source>
</reference>
<evidence type="ECO:0000313" key="21">
    <source>
        <dbReference type="Proteomes" id="UP000070054"/>
    </source>
</evidence>
<dbReference type="AlphaFoldDB" id="A0A135T3K6"/>
<evidence type="ECO:0000259" key="19">
    <source>
        <dbReference type="PROSITE" id="PS50172"/>
    </source>
</evidence>
<keyword evidence="9" id="KW-0235">DNA replication</keyword>
<dbReference type="Pfam" id="PF14792">
    <property type="entry name" value="DNA_pol_B_palm"/>
    <property type="match status" value="1"/>
</dbReference>
<dbReference type="InterPro" id="IPR001357">
    <property type="entry name" value="BRCT_dom"/>
</dbReference>
<dbReference type="Proteomes" id="UP000070054">
    <property type="component" value="Unassembled WGS sequence"/>
</dbReference>
<dbReference type="GO" id="GO:0016829">
    <property type="term" value="F:lyase activity"/>
    <property type="evidence" value="ECO:0007669"/>
    <property type="project" value="UniProtKB-KW"/>
</dbReference>
<dbReference type="PANTHER" id="PTHR11276">
    <property type="entry name" value="DNA POLYMERASE TYPE-X FAMILY MEMBER"/>
    <property type="match status" value="1"/>
</dbReference>
<evidence type="ECO:0000256" key="6">
    <source>
        <dbReference type="ARBA" id="ARBA00022634"/>
    </source>
</evidence>
<dbReference type="SUPFAM" id="SSF52113">
    <property type="entry name" value="BRCT domain"/>
    <property type="match status" value="1"/>
</dbReference>
<feature type="region of interest" description="Disordered" evidence="18">
    <location>
        <begin position="1"/>
        <end position="140"/>
    </location>
</feature>
<dbReference type="GO" id="GO:0003677">
    <property type="term" value="F:DNA binding"/>
    <property type="evidence" value="ECO:0007669"/>
    <property type="project" value="InterPro"/>
</dbReference>
<evidence type="ECO:0000256" key="12">
    <source>
        <dbReference type="ARBA" id="ARBA00022932"/>
    </source>
</evidence>
<dbReference type="FunFam" id="1.10.150.110:FF:000005">
    <property type="entry name" value="DNA polymerase POL4"/>
    <property type="match status" value="1"/>
</dbReference>
<dbReference type="InterPro" id="IPR022312">
    <property type="entry name" value="DNA_pol_X"/>
</dbReference>
<comment type="cofactor">
    <cofactor evidence="1">
        <name>Mn(2+)</name>
        <dbReference type="ChEBI" id="CHEBI:29035"/>
    </cofactor>
</comment>
<keyword evidence="12" id="KW-0239">DNA-directed DNA polymerase</keyword>
<evidence type="ECO:0000256" key="17">
    <source>
        <dbReference type="PIRSR" id="PIRSR622312-50"/>
    </source>
</evidence>
<dbReference type="InterPro" id="IPR002008">
    <property type="entry name" value="DNA_pol_X_beta-like"/>
</dbReference>
<keyword evidence="13" id="KW-0234">DNA repair</keyword>
<keyword evidence="10" id="KW-0479">Metal-binding</keyword>
<dbReference type="OrthoDB" id="205514at2759"/>
<keyword evidence="7" id="KW-0808">Transferase</keyword>
<gene>
    <name evidence="20" type="ORF">CNYM01_06035</name>
</gene>
<dbReference type="InterPro" id="IPR002054">
    <property type="entry name" value="DNA-dir_DNA_pol_X"/>
</dbReference>
<dbReference type="SMART" id="SM00483">
    <property type="entry name" value="POLXc"/>
    <property type="match status" value="1"/>
</dbReference>
<feature type="active site" description="Nucleophile; Schiff-base intermediate with DNA; for 5'-dRP lyase activity" evidence="17">
    <location>
        <position position="561"/>
    </location>
</feature>
<dbReference type="PROSITE" id="PS50172">
    <property type="entry name" value="BRCT"/>
    <property type="match status" value="1"/>
</dbReference>
<accession>A0A135T3K6</accession>
<evidence type="ECO:0000256" key="3">
    <source>
        <dbReference type="ARBA" id="ARBA00008323"/>
    </source>
</evidence>
<evidence type="ECO:0000256" key="2">
    <source>
        <dbReference type="ARBA" id="ARBA00004123"/>
    </source>
</evidence>
<keyword evidence="11" id="KW-0227">DNA damage</keyword>
<dbReference type="CDD" id="cd00141">
    <property type="entry name" value="NT_POLXc"/>
    <property type="match status" value="1"/>
</dbReference>
<protein>
    <recommendedName>
        <fullName evidence="5">DNA polymerase lambda</fullName>
        <ecNumber evidence="4">2.7.7.7</ecNumber>
    </recommendedName>
</protein>
<evidence type="ECO:0000256" key="4">
    <source>
        <dbReference type="ARBA" id="ARBA00012417"/>
    </source>
</evidence>
<feature type="domain" description="BRCT" evidence="19">
    <location>
        <begin position="203"/>
        <end position="298"/>
    </location>
</feature>
<evidence type="ECO:0000313" key="20">
    <source>
        <dbReference type="EMBL" id="KXH42720.1"/>
    </source>
</evidence>
<dbReference type="GO" id="GO:0006303">
    <property type="term" value="P:double-strand break repair via nonhomologous end joining"/>
    <property type="evidence" value="ECO:0007669"/>
    <property type="project" value="TreeGrafter"/>
</dbReference>
<dbReference type="EC" id="2.7.7.7" evidence="4"/>
<evidence type="ECO:0000256" key="1">
    <source>
        <dbReference type="ARBA" id="ARBA00001936"/>
    </source>
</evidence>
<keyword evidence="15" id="KW-0539">Nucleus</keyword>
<evidence type="ECO:0000256" key="5">
    <source>
        <dbReference type="ARBA" id="ARBA00016513"/>
    </source>
</evidence>
<dbReference type="Gene3D" id="3.30.460.10">
    <property type="entry name" value="Beta Polymerase, domain 2"/>
    <property type="match status" value="1"/>
</dbReference>
<evidence type="ECO:0000256" key="11">
    <source>
        <dbReference type="ARBA" id="ARBA00022763"/>
    </source>
</evidence>
<dbReference type="InterPro" id="IPR027421">
    <property type="entry name" value="DNA_pol_lamdba_lyase_dom_sf"/>
</dbReference>
<feature type="compositionally biased region" description="Basic residues" evidence="18">
    <location>
        <begin position="466"/>
        <end position="476"/>
    </location>
</feature>